<accession>A0A8E7UG19</accession>
<name>A0A8E7UG19_NORV</name>
<dbReference type="Pfam" id="PF03035">
    <property type="entry name" value="RNA_capsid"/>
    <property type="match status" value="1"/>
</dbReference>
<evidence type="ECO:0000256" key="1">
    <source>
        <dbReference type="SAM" id="MobiDB-lite"/>
    </source>
</evidence>
<reference evidence="2" key="1">
    <citation type="submission" date="2021-05" db="EMBL/GenBank/DDBJ databases">
        <title>Complete genoeme sequence of GII.9 human norovirus.</title>
        <authorList>
            <person name="Liu D."/>
            <person name="Zhang Z."/>
            <person name="Zhang Z."/>
            <person name="Wang D."/>
            <person name="Wu Q."/>
        </authorList>
    </citation>
    <scope>NUCLEOTIDE SEQUENCE</scope>
    <source>
        <strain evidence="2">CIQ1878</strain>
    </source>
</reference>
<feature type="region of interest" description="Disordered" evidence="1">
    <location>
        <begin position="130"/>
        <end position="187"/>
    </location>
</feature>
<evidence type="ECO:0000313" key="2">
    <source>
        <dbReference type="EMBL" id="QVY59628.1"/>
    </source>
</evidence>
<gene>
    <name evidence="2" type="primary">ORF3</name>
</gene>
<feature type="compositionally biased region" description="Low complexity" evidence="1">
    <location>
        <begin position="149"/>
        <end position="185"/>
    </location>
</feature>
<feature type="compositionally biased region" description="Polar residues" evidence="1">
    <location>
        <begin position="130"/>
        <end position="142"/>
    </location>
</feature>
<dbReference type="EMBL" id="MZ312111">
    <property type="protein sequence ID" value="QVY59628.1"/>
    <property type="molecule type" value="Genomic_RNA"/>
</dbReference>
<dbReference type="InterPro" id="IPR004278">
    <property type="entry name" value="VP2"/>
</dbReference>
<proteinExistence type="predicted"/>
<sequence>MAGAFIAGLAGDVLSSGVGSLVNAGSNAINQNVEYNFNRQLQEASFKHDKEMLNAQIAATTQLQKDIIAIKQGVLSAGGFSPTDAARGSVGAPMTKILDWNGSRYWAPNSMRTTGYSGNFTSQGVRQVFQPAQGTPNPSTLRNAPKAPSSVNSFSTQSTQSTKLSGSTTGTSIPSSRTTTLSRTSEWVRGQNERLSPFMSGALQTTFVTPPSSKSSSVGTVSTVPKEVLDSWTPVFNTRRQPLFAHVRRRGESQI</sequence>
<protein>
    <submittedName>
        <fullName evidence="2">VP2</fullName>
    </submittedName>
</protein>
<organism evidence="2">
    <name type="scientific">Norovirus GII</name>
    <dbReference type="NCBI Taxonomy" id="122929"/>
    <lineage>
        <taxon>Viruses</taxon>
        <taxon>Riboviria</taxon>
        <taxon>Orthornavirae</taxon>
        <taxon>Pisuviricota</taxon>
        <taxon>Pisoniviricetes</taxon>
        <taxon>Picornavirales</taxon>
        <taxon>Caliciviridae</taxon>
        <taxon>Norovirus</taxon>
        <taxon>Norovirus norwalkense</taxon>
        <taxon>Norwalk virus</taxon>
    </lineage>
</organism>